<sequence length="63" mass="7210">MLDTCGAGYSETIRLTRDEAVRLEGREAARRRVNRHDNPYRSRSADGISWHAGYDAEMAGERR</sequence>
<gene>
    <name evidence="1" type="ORF">SAMN05192530_102413</name>
</gene>
<dbReference type="Proteomes" id="UP000198793">
    <property type="component" value="Unassembled WGS sequence"/>
</dbReference>
<accession>A0A1H0F957</accession>
<organism evidence="1 2">
    <name type="scientific">Aureimonas jatrophae</name>
    <dbReference type="NCBI Taxonomy" id="1166073"/>
    <lineage>
        <taxon>Bacteria</taxon>
        <taxon>Pseudomonadati</taxon>
        <taxon>Pseudomonadota</taxon>
        <taxon>Alphaproteobacteria</taxon>
        <taxon>Hyphomicrobiales</taxon>
        <taxon>Aurantimonadaceae</taxon>
        <taxon>Aureimonas</taxon>
    </lineage>
</organism>
<dbReference type="AlphaFoldDB" id="A0A1H0F957"/>
<protein>
    <submittedName>
        <fullName evidence="1">Uncharacterized protein</fullName>
    </submittedName>
</protein>
<dbReference type="RefSeq" id="WP_090670670.1">
    <property type="nucleotide sequence ID" value="NZ_FNIT01000002.1"/>
</dbReference>
<evidence type="ECO:0000313" key="2">
    <source>
        <dbReference type="Proteomes" id="UP000198793"/>
    </source>
</evidence>
<proteinExistence type="predicted"/>
<dbReference type="EMBL" id="FNIT01000002">
    <property type="protein sequence ID" value="SDN91101.1"/>
    <property type="molecule type" value="Genomic_DNA"/>
</dbReference>
<name>A0A1H0F957_9HYPH</name>
<dbReference type="OrthoDB" id="7917279at2"/>
<evidence type="ECO:0000313" key="1">
    <source>
        <dbReference type="EMBL" id="SDN91101.1"/>
    </source>
</evidence>
<keyword evidence="2" id="KW-1185">Reference proteome</keyword>
<reference evidence="1 2" key="1">
    <citation type="submission" date="2016-10" db="EMBL/GenBank/DDBJ databases">
        <authorList>
            <person name="de Groot N.N."/>
        </authorList>
    </citation>
    <scope>NUCLEOTIDE SEQUENCE [LARGE SCALE GENOMIC DNA]</scope>
    <source>
        <strain evidence="2">L7-484,KACC 16230,DSM 25025</strain>
    </source>
</reference>